<dbReference type="Gene3D" id="1.10.560.10">
    <property type="entry name" value="GroEL-like equatorial domain"/>
    <property type="match status" value="1"/>
</dbReference>
<proteinExistence type="inferred from homology"/>
<dbReference type="InterPro" id="IPR027410">
    <property type="entry name" value="TCP-1-like_intermed_sf"/>
</dbReference>
<comment type="similarity">
    <text evidence="1 3 4">Belongs to the chaperonin (HSP60) family.</text>
</comment>
<sequence length="534" mass="57361">MAKIFKFNEEARVKLKTGVDTLANTIKVTLGPKGRNVVLGKQYGPPLITNDGVSIAKEIELEDIFENMGAELIKEVAIKANDVAGDGTTTATVLAQAIVEEGLKVVSAGANPVFIKKGIELATNRVVELLKERSKTIENKEEIIQVATISAGDEIIGRLIADAIEKVGETGVITVEEASSIETTLDVVEGMQFDKGYLSPYMATNTEKMTAIIENPYILITDKKIKNMQEILPVLEECMKGGRPLLIIADDIEGEVLNTLVLNKLRGTLSVVAVKPPAFGDRRKSILEDIAILTGGTLISDEKGMNISDTISLHLGGAAKVKITQDSTIIVGGLGNDGLVYSRIKQLKTQISESTSEYDIEKLQERLAKLSGGVGVIRVGATTETELKEKKLRIEDALNATKAAISEGIVPGGGCVLADISKQLKTLDLGESKEIKQGVDIIVKSLLAPLRQIAENAGFNGEDIVRKVMDLDSEIGFDALTCEYVHMIERGIIDPTMVTRSAIQNAASISALILTTEVLVGEIVKEEAPVMPMM</sequence>
<keyword evidence="3" id="KW-0067">ATP-binding</keyword>
<dbReference type="SUPFAM" id="SSF54849">
    <property type="entry name" value="GroEL-intermediate domain like"/>
    <property type="match status" value="1"/>
</dbReference>
<evidence type="ECO:0000313" key="6">
    <source>
        <dbReference type="EMBL" id="REI39419.1"/>
    </source>
</evidence>
<keyword evidence="7" id="KW-1185">Reference proteome</keyword>
<feature type="binding site" evidence="3">
    <location>
        <position position="413"/>
    </location>
    <ligand>
        <name>ATP</name>
        <dbReference type="ChEBI" id="CHEBI:30616"/>
    </ligand>
</feature>
<accession>A0ABX9KDF0</accession>
<dbReference type="Pfam" id="PF00118">
    <property type="entry name" value="Cpn60_TCP1"/>
    <property type="match status" value="1"/>
</dbReference>
<feature type="binding site" evidence="3">
    <location>
        <begin position="86"/>
        <end position="90"/>
    </location>
    <ligand>
        <name>ATP</name>
        <dbReference type="ChEBI" id="CHEBI:30616"/>
    </ligand>
</feature>
<evidence type="ECO:0000256" key="5">
    <source>
        <dbReference type="RuleBase" id="RU000419"/>
    </source>
</evidence>
<comment type="caution">
    <text evidence="6">The sequence shown here is derived from an EMBL/GenBank/DDBJ whole genome shotgun (WGS) entry which is preliminary data.</text>
</comment>
<evidence type="ECO:0000256" key="4">
    <source>
        <dbReference type="RuleBase" id="RU000418"/>
    </source>
</evidence>
<dbReference type="NCBIfam" id="NF009487">
    <property type="entry name" value="PRK12849.1"/>
    <property type="match status" value="1"/>
</dbReference>
<comment type="function">
    <text evidence="3 5">Together with its co-chaperonin GroES, plays an essential role in assisting protein folding. The GroEL-GroES system forms a nano-cage that allows encapsulation of the non-native substrate proteins and provides a physical environment optimized to promote and accelerate protein folding.</text>
</comment>
<dbReference type="PANTHER" id="PTHR45633">
    <property type="entry name" value="60 KDA HEAT SHOCK PROTEIN, MITOCHONDRIAL"/>
    <property type="match status" value="1"/>
</dbReference>
<keyword evidence="2 3" id="KW-0143">Chaperone</keyword>
<dbReference type="HAMAP" id="MF_00600">
    <property type="entry name" value="CH60"/>
    <property type="match status" value="1"/>
</dbReference>
<protein>
    <recommendedName>
        <fullName evidence="3">Chaperonin GroEL</fullName>
        <ecNumber evidence="3">5.6.1.7</ecNumber>
    </recommendedName>
    <alternativeName>
        <fullName evidence="3">60 kDa chaperonin</fullName>
    </alternativeName>
    <alternativeName>
        <fullName evidence="3">Chaperonin-60</fullName>
        <shortName evidence="3">Cpn60</shortName>
    </alternativeName>
</protein>
<dbReference type="SUPFAM" id="SSF48592">
    <property type="entry name" value="GroEL equatorial domain-like"/>
    <property type="match status" value="1"/>
</dbReference>
<feature type="binding site" evidence="3">
    <location>
        <position position="494"/>
    </location>
    <ligand>
        <name>ATP</name>
        <dbReference type="ChEBI" id="CHEBI:30616"/>
    </ligand>
</feature>
<dbReference type="SUPFAM" id="SSF52029">
    <property type="entry name" value="GroEL apical domain-like"/>
    <property type="match status" value="1"/>
</dbReference>
<evidence type="ECO:0000256" key="2">
    <source>
        <dbReference type="ARBA" id="ARBA00023186"/>
    </source>
</evidence>
<dbReference type="RefSeq" id="WP_114643655.1">
    <property type="nucleotide sequence ID" value="NZ_JAACIO010000002.1"/>
</dbReference>
<dbReference type="NCBIfam" id="NF009489">
    <property type="entry name" value="PRK12851.1"/>
    <property type="match status" value="1"/>
</dbReference>
<evidence type="ECO:0000256" key="3">
    <source>
        <dbReference type="HAMAP-Rule" id="MF_00600"/>
    </source>
</evidence>
<dbReference type="Proteomes" id="UP000263486">
    <property type="component" value="Unassembled WGS sequence"/>
</dbReference>
<keyword evidence="3" id="KW-0963">Cytoplasm</keyword>
<reference evidence="6 7" key="1">
    <citation type="submission" date="2018-08" db="EMBL/GenBank/DDBJ databases">
        <title>Draft genome sequence of Psychrilyobacter sp. strain SD5 isolated from Black Sea water.</title>
        <authorList>
            <person name="Yadav S."/>
            <person name="Villanueva L."/>
            <person name="Damste J.S.S."/>
        </authorList>
    </citation>
    <scope>NUCLEOTIDE SEQUENCE [LARGE SCALE GENOMIC DNA]</scope>
    <source>
        <strain evidence="6 7">SD5</strain>
    </source>
</reference>
<comment type="subcellular location">
    <subcellularLocation>
        <location evidence="3">Cytoplasm</location>
    </subcellularLocation>
</comment>
<gene>
    <name evidence="3 6" type="primary">groL</name>
    <name evidence="3" type="synonym">groEL</name>
    <name evidence="6" type="ORF">DYH56_14815</name>
</gene>
<dbReference type="EC" id="5.6.1.7" evidence="3"/>
<comment type="subunit">
    <text evidence="3 5">Forms a cylinder of 14 subunits composed of two heptameric rings stacked back-to-back. Interacts with the co-chaperonin GroES.</text>
</comment>
<organism evidence="6 7">
    <name type="scientific">Psychrilyobacter piezotolerans</name>
    <dbReference type="NCBI Taxonomy" id="2293438"/>
    <lineage>
        <taxon>Bacteria</taxon>
        <taxon>Fusobacteriati</taxon>
        <taxon>Fusobacteriota</taxon>
        <taxon>Fusobacteriia</taxon>
        <taxon>Fusobacteriales</taxon>
        <taxon>Fusobacteriaceae</taxon>
        <taxon>Psychrilyobacter</taxon>
    </lineage>
</organism>
<dbReference type="InterPro" id="IPR001844">
    <property type="entry name" value="Cpn60/GroEL"/>
</dbReference>
<dbReference type="Gene3D" id="3.50.7.10">
    <property type="entry name" value="GroEL"/>
    <property type="match status" value="1"/>
</dbReference>
<dbReference type="NCBIfam" id="NF009488">
    <property type="entry name" value="PRK12850.1"/>
    <property type="match status" value="1"/>
</dbReference>
<dbReference type="EMBL" id="QUAJ01000045">
    <property type="protein sequence ID" value="REI39419.1"/>
    <property type="molecule type" value="Genomic_DNA"/>
</dbReference>
<dbReference type="Gene3D" id="3.30.260.10">
    <property type="entry name" value="TCP-1-like chaperonin intermediate domain"/>
    <property type="match status" value="1"/>
</dbReference>
<evidence type="ECO:0000256" key="1">
    <source>
        <dbReference type="ARBA" id="ARBA00006607"/>
    </source>
</evidence>
<evidence type="ECO:0000313" key="7">
    <source>
        <dbReference type="Proteomes" id="UP000263486"/>
    </source>
</evidence>
<feature type="binding site" evidence="3">
    <location>
        <begin position="29"/>
        <end position="32"/>
    </location>
    <ligand>
        <name>ATP</name>
        <dbReference type="ChEBI" id="CHEBI:30616"/>
    </ligand>
</feature>
<dbReference type="CDD" id="cd03344">
    <property type="entry name" value="GroEL"/>
    <property type="match status" value="1"/>
</dbReference>
<keyword evidence="3" id="KW-0413">Isomerase</keyword>
<dbReference type="InterPro" id="IPR027413">
    <property type="entry name" value="GROEL-like_equatorial_sf"/>
</dbReference>
<keyword evidence="3" id="KW-0547">Nucleotide-binding</keyword>
<name>A0ABX9KDF0_9FUSO</name>
<dbReference type="InterPro" id="IPR027409">
    <property type="entry name" value="GroEL-like_apical_dom_sf"/>
</dbReference>
<dbReference type="PRINTS" id="PR00298">
    <property type="entry name" value="CHAPERONIN60"/>
</dbReference>
<dbReference type="NCBIfam" id="NF000592">
    <property type="entry name" value="PRK00013.1"/>
    <property type="match status" value="1"/>
</dbReference>
<dbReference type="NCBIfam" id="TIGR02348">
    <property type="entry name" value="GroEL"/>
    <property type="match status" value="1"/>
</dbReference>
<comment type="caution">
    <text evidence="3">Lacks conserved residue(s) required for the propagation of feature annotation.</text>
</comment>
<dbReference type="InterPro" id="IPR002423">
    <property type="entry name" value="Cpn60/GroEL/TCP-1"/>
</dbReference>
<feature type="binding site" evidence="3">
    <location>
        <begin position="478"/>
        <end position="480"/>
    </location>
    <ligand>
        <name>ATP</name>
        <dbReference type="ChEBI" id="CHEBI:30616"/>
    </ligand>
</feature>